<keyword evidence="2" id="KW-1185">Reference proteome</keyword>
<dbReference type="Proteomes" id="UP001272773">
    <property type="component" value="Unassembled WGS sequence"/>
</dbReference>
<dbReference type="GeneID" id="88625604"/>
<comment type="caution">
    <text evidence="1">The sequence shown here is derived from an EMBL/GenBank/DDBJ whole genome shotgun (WGS) entry which is preliminary data.</text>
</comment>
<evidence type="ECO:0008006" key="3">
    <source>
        <dbReference type="Google" id="ProtNLM"/>
    </source>
</evidence>
<name>A0ABU4QFY1_9GAMM</name>
<sequence length="330" mass="36996">MKKIGILIMAVLPLLGCQSTGPKTYTGNTQSIAATNSKSCSFDQITGKAYLIAPDFKKYVTNSFFYDSEKEKVWQLEKGNYSSLTSQKFKIVETGVVTKEDVKSRQPYLSKYRYSEDDIKGMPYVRDKAFSSKLVTEDCSIYYLSGGTIVKSLLSSIVNTDGTKINEDDVLAFYGSEPLAKKSMDAMIEYDRFDKRLKVKTPYYDDMLIRGSLNAKDQSISLVQLYVDLTFFDKWGFISNAIDTDGASHEVVKISTDIDCSNSDMFGCKLTETVGVTISEEFLNKHRDGFELKLFGTKEKIVKVSGYMVEGFLSGMRKAKEQLKSGDFGV</sequence>
<proteinExistence type="predicted"/>
<dbReference type="RefSeq" id="WP_319619872.1">
    <property type="nucleotide sequence ID" value="NZ_JAWXXR010000001.1"/>
</dbReference>
<evidence type="ECO:0000313" key="1">
    <source>
        <dbReference type="EMBL" id="MDX6018332.1"/>
    </source>
</evidence>
<dbReference type="EMBL" id="JAWXXR010000001">
    <property type="protein sequence ID" value="MDX6018332.1"/>
    <property type="molecule type" value="Genomic_DNA"/>
</dbReference>
<evidence type="ECO:0000313" key="2">
    <source>
        <dbReference type="Proteomes" id="UP001272773"/>
    </source>
</evidence>
<accession>A0ABU4QFY1</accession>
<reference evidence="1 2" key="1">
    <citation type="submission" date="2023-11" db="EMBL/GenBank/DDBJ databases">
        <title>MicrobeMod: A computational toolkit for identifying prokaryotic methylation and restriction-modification with nanopore sequencing.</title>
        <authorList>
            <person name="Crits-Christoph A."/>
            <person name="Kang S.C."/>
            <person name="Lee H."/>
            <person name="Ostrov N."/>
        </authorList>
    </citation>
    <scope>NUCLEOTIDE SEQUENCE [LARGE SCALE GENOMIC DNA]</scope>
    <source>
        <strain evidence="1 2">ATCC BAA-2732</strain>
    </source>
</reference>
<protein>
    <recommendedName>
        <fullName evidence="3">Lipoprotein</fullName>
    </recommendedName>
</protein>
<organism evidence="1 2">
    <name type="scientific">Shewanella indica</name>
    <dbReference type="NCBI Taxonomy" id="768528"/>
    <lineage>
        <taxon>Bacteria</taxon>
        <taxon>Pseudomonadati</taxon>
        <taxon>Pseudomonadota</taxon>
        <taxon>Gammaproteobacteria</taxon>
        <taxon>Alteromonadales</taxon>
        <taxon>Shewanellaceae</taxon>
        <taxon>Shewanella</taxon>
    </lineage>
</organism>
<gene>
    <name evidence="1" type="ORF">SIL79_18810</name>
</gene>